<reference evidence="3" key="1">
    <citation type="journal article" date="2019" name="Int. J. Syst. Evol. Microbiol.">
        <title>The Global Catalogue of Microorganisms (GCM) 10K type strain sequencing project: providing services to taxonomists for standard genome sequencing and annotation.</title>
        <authorList>
            <consortium name="The Broad Institute Genomics Platform"/>
            <consortium name="The Broad Institute Genome Sequencing Center for Infectious Disease"/>
            <person name="Wu L."/>
            <person name="Ma J."/>
        </authorList>
    </citation>
    <scope>NUCLEOTIDE SEQUENCE [LARGE SCALE GENOMIC DNA]</scope>
    <source>
        <strain evidence="3">CCUG 54518</strain>
    </source>
</reference>
<organism evidence="2 3">
    <name type="scientific">Hydrogenophaga bisanensis</name>
    <dbReference type="NCBI Taxonomy" id="439611"/>
    <lineage>
        <taxon>Bacteria</taxon>
        <taxon>Pseudomonadati</taxon>
        <taxon>Pseudomonadota</taxon>
        <taxon>Betaproteobacteria</taxon>
        <taxon>Burkholderiales</taxon>
        <taxon>Comamonadaceae</taxon>
        <taxon>Hydrogenophaga</taxon>
    </lineage>
</organism>
<dbReference type="Proteomes" id="UP001596495">
    <property type="component" value="Unassembled WGS sequence"/>
</dbReference>
<feature type="transmembrane region" description="Helical" evidence="1">
    <location>
        <begin position="47"/>
        <end position="67"/>
    </location>
</feature>
<dbReference type="Pfam" id="PF09600">
    <property type="entry name" value="Cyd_oper_YbgE"/>
    <property type="match status" value="1"/>
</dbReference>
<proteinExistence type="predicted"/>
<sequence>MSAGPSLAAPTPARAHWPSLAVAVALMVVGSVHPLLLAGADGQADHSLAMAWFWAMSAGLVRGVGFIPRPPVIRWLLGGPAVVLALALAAWLRWGG</sequence>
<keyword evidence="1" id="KW-0472">Membrane</keyword>
<comment type="caution">
    <text evidence="2">The sequence shown here is derived from an EMBL/GenBank/DDBJ whole genome shotgun (WGS) entry which is preliminary data.</text>
</comment>
<evidence type="ECO:0000256" key="1">
    <source>
        <dbReference type="SAM" id="Phobius"/>
    </source>
</evidence>
<dbReference type="RefSeq" id="WP_382258124.1">
    <property type="nucleotide sequence ID" value="NZ_JBHTBX010000008.1"/>
</dbReference>
<gene>
    <name evidence="2" type="ORF">ACFQNJ_13065</name>
</gene>
<keyword evidence="3" id="KW-1185">Reference proteome</keyword>
<keyword evidence="1" id="KW-0812">Transmembrane</keyword>
<accession>A0ABW2RBI0</accession>
<protein>
    <submittedName>
        <fullName evidence="2">Cyd operon YbgE family protein</fullName>
    </submittedName>
</protein>
<dbReference type="InterPro" id="IPR011846">
    <property type="entry name" value="Cyd_oper_YbgE"/>
</dbReference>
<evidence type="ECO:0000313" key="2">
    <source>
        <dbReference type="EMBL" id="MFC7435437.1"/>
    </source>
</evidence>
<feature type="transmembrane region" description="Helical" evidence="1">
    <location>
        <begin position="73"/>
        <end position="92"/>
    </location>
</feature>
<dbReference type="EMBL" id="JBHTBX010000008">
    <property type="protein sequence ID" value="MFC7435437.1"/>
    <property type="molecule type" value="Genomic_DNA"/>
</dbReference>
<evidence type="ECO:0000313" key="3">
    <source>
        <dbReference type="Proteomes" id="UP001596495"/>
    </source>
</evidence>
<keyword evidence="1" id="KW-1133">Transmembrane helix</keyword>
<feature type="transmembrane region" description="Helical" evidence="1">
    <location>
        <begin position="20"/>
        <end position="40"/>
    </location>
</feature>
<name>A0ABW2RBI0_9BURK</name>